<organism evidence="1 2">
    <name type="scientific">SAR324 cluster bacterium</name>
    <dbReference type="NCBI Taxonomy" id="2024889"/>
    <lineage>
        <taxon>Bacteria</taxon>
        <taxon>Deltaproteobacteria</taxon>
        <taxon>SAR324 cluster</taxon>
    </lineage>
</organism>
<reference evidence="1 2" key="1">
    <citation type="submission" date="2018-06" db="EMBL/GenBank/DDBJ databases">
        <title>Combined omics and stable isotope probing to characterize newly discovered Mariana Back-Arc vent microbial communities.</title>
        <authorList>
            <person name="Trembath-Reichert E."/>
            <person name="Huber J.A."/>
        </authorList>
    </citation>
    <scope>NUCLEOTIDE SEQUENCE [LARGE SCALE GENOMIC DNA]</scope>
    <source>
        <strain evidence="1">MAG 54</strain>
    </source>
</reference>
<protein>
    <submittedName>
        <fullName evidence="1">Uncharacterized protein</fullName>
    </submittedName>
</protein>
<dbReference type="EMBL" id="QNZJ01000208">
    <property type="protein sequence ID" value="RTZ85554.1"/>
    <property type="molecule type" value="Genomic_DNA"/>
</dbReference>
<accession>A0A432GPV5</accession>
<evidence type="ECO:0000313" key="2">
    <source>
        <dbReference type="Proteomes" id="UP000287719"/>
    </source>
</evidence>
<comment type="caution">
    <text evidence="1">The sequence shown here is derived from an EMBL/GenBank/DDBJ whole genome shotgun (WGS) entry which is preliminary data.</text>
</comment>
<dbReference type="Proteomes" id="UP000287719">
    <property type="component" value="Unassembled WGS sequence"/>
</dbReference>
<gene>
    <name evidence="1" type="ORF">DSY95_04680</name>
</gene>
<proteinExistence type="predicted"/>
<dbReference type="AlphaFoldDB" id="A0A432GPV5"/>
<sequence length="78" mass="9134">MWITIPKRVVMKDPKKDNIHHFADEFAFEDLKHESGGEGAHHAKSYLTKDGQFSMIMKQISHLNTRIERLEKILEENS</sequence>
<name>A0A432GPV5_9DELT</name>
<evidence type="ECO:0000313" key="1">
    <source>
        <dbReference type="EMBL" id="RTZ85554.1"/>
    </source>
</evidence>